<keyword evidence="2" id="KW-0808">Transferase</keyword>
<comment type="caution">
    <text evidence="4">The sequence shown here is derived from an EMBL/GenBank/DDBJ whole genome shotgun (WGS) entry which is preliminary data.</text>
</comment>
<gene>
    <name evidence="4" type="ORF">J0695_28200</name>
</gene>
<keyword evidence="3" id="KW-0680">Restriction system</keyword>
<reference evidence="4" key="1">
    <citation type="submission" date="2021-03" db="EMBL/GenBank/DDBJ databases">
        <title>Streptomyces poriferae sp. nov., a novel marine sponge-derived Actinobacteria species with anti-MRSA activity.</title>
        <authorList>
            <person name="Sandoval-Powers M."/>
            <person name="Kralova S."/>
            <person name="Nguyen G.-S."/>
            <person name="Fawwal D."/>
            <person name="Degnes K."/>
            <person name="Klinkenberg G."/>
            <person name="Sletta H."/>
            <person name="Wentzel A."/>
            <person name="Liles M.R."/>
        </authorList>
    </citation>
    <scope>NUCLEOTIDE SEQUENCE</scope>
    <source>
        <strain evidence="4">DSM 41794</strain>
    </source>
</reference>
<sequence length="100" mass="10850">PPPLLVPYYGTGQAKPTNHPMGTLTTRDRHALVMAQAGQPAEPIAVDDCLLRMLNPSEIARGMAFRYGYVLLGTRREQVRQLGNAVTPPAAEVLIALLTE</sequence>
<name>A0A939FEN1_9ACTN</name>
<feature type="non-terminal residue" evidence="4">
    <location>
        <position position="1"/>
    </location>
</feature>
<keyword evidence="5" id="KW-1185">Reference proteome</keyword>
<feature type="non-terminal residue" evidence="4">
    <location>
        <position position="100"/>
    </location>
</feature>
<evidence type="ECO:0000313" key="5">
    <source>
        <dbReference type="Proteomes" id="UP000664167"/>
    </source>
</evidence>
<dbReference type="GO" id="GO:0009307">
    <property type="term" value="P:DNA restriction-modification system"/>
    <property type="evidence" value="ECO:0007669"/>
    <property type="project" value="UniProtKB-KW"/>
</dbReference>
<evidence type="ECO:0000256" key="1">
    <source>
        <dbReference type="ARBA" id="ARBA00022603"/>
    </source>
</evidence>
<dbReference type="SUPFAM" id="SSF53335">
    <property type="entry name" value="S-adenosyl-L-methionine-dependent methyltransferases"/>
    <property type="match status" value="1"/>
</dbReference>
<dbReference type="RefSeq" id="WP_206966637.1">
    <property type="nucleotide sequence ID" value="NZ_JAFLRJ010000309.1"/>
</dbReference>
<dbReference type="Gene3D" id="3.90.120.10">
    <property type="entry name" value="DNA Methylase, subunit A, domain 2"/>
    <property type="match status" value="1"/>
</dbReference>
<organism evidence="4 5">
    <name type="scientific">Streptomyces beijiangensis</name>
    <dbReference type="NCBI Taxonomy" id="163361"/>
    <lineage>
        <taxon>Bacteria</taxon>
        <taxon>Bacillati</taxon>
        <taxon>Actinomycetota</taxon>
        <taxon>Actinomycetes</taxon>
        <taxon>Kitasatosporales</taxon>
        <taxon>Streptomycetaceae</taxon>
        <taxon>Streptomyces</taxon>
    </lineage>
</organism>
<dbReference type="GO" id="GO:0008168">
    <property type="term" value="F:methyltransferase activity"/>
    <property type="evidence" value="ECO:0007669"/>
    <property type="project" value="UniProtKB-KW"/>
</dbReference>
<dbReference type="Proteomes" id="UP000664167">
    <property type="component" value="Unassembled WGS sequence"/>
</dbReference>
<dbReference type="AlphaFoldDB" id="A0A939FEN1"/>
<dbReference type="InterPro" id="IPR029063">
    <property type="entry name" value="SAM-dependent_MTases_sf"/>
</dbReference>
<evidence type="ECO:0000313" key="4">
    <source>
        <dbReference type="EMBL" id="MBO0515640.1"/>
    </source>
</evidence>
<dbReference type="GO" id="GO:0032259">
    <property type="term" value="P:methylation"/>
    <property type="evidence" value="ECO:0007669"/>
    <property type="project" value="UniProtKB-KW"/>
</dbReference>
<protein>
    <submittedName>
        <fullName evidence="4">DNA cytosine methyltransferase</fullName>
    </submittedName>
</protein>
<evidence type="ECO:0000256" key="2">
    <source>
        <dbReference type="ARBA" id="ARBA00022679"/>
    </source>
</evidence>
<accession>A0A939FEN1</accession>
<keyword evidence="1 4" id="KW-0489">Methyltransferase</keyword>
<dbReference type="Pfam" id="PF00145">
    <property type="entry name" value="DNA_methylase"/>
    <property type="match status" value="1"/>
</dbReference>
<evidence type="ECO:0000256" key="3">
    <source>
        <dbReference type="ARBA" id="ARBA00022747"/>
    </source>
</evidence>
<dbReference type="InterPro" id="IPR001525">
    <property type="entry name" value="C5_MeTfrase"/>
</dbReference>
<proteinExistence type="predicted"/>
<dbReference type="EMBL" id="JAFLRJ010000309">
    <property type="protein sequence ID" value="MBO0515640.1"/>
    <property type="molecule type" value="Genomic_DNA"/>
</dbReference>